<organism evidence="2">
    <name type="scientific">uncultured Solirubrobacteraceae bacterium</name>
    <dbReference type="NCBI Taxonomy" id="1162706"/>
    <lineage>
        <taxon>Bacteria</taxon>
        <taxon>Bacillati</taxon>
        <taxon>Actinomycetota</taxon>
        <taxon>Thermoleophilia</taxon>
        <taxon>Solirubrobacterales</taxon>
        <taxon>Solirubrobacteraceae</taxon>
        <taxon>environmental samples</taxon>
    </lineage>
</organism>
<reference evidence="2" key="1">
    <citation type="submission" date="2020-02" db="EMBL/GenBank/DDBJ databases">
        <authorList>
            <person name="Meier V. D."/>
        </authorList>
    </citation>
    <scope>NUCLEOTIDE SEQUENCE</scope>
    <source>
        <strain evidence="2">AVDCRST_MAG85</strain>
    </source>
</reference>
<keyword evidence="1" id="KW-0472">Membrane</keyword>
<gene>
    <name evidence="2" type="ORF">AVDCRST_MAG85-2140</name>
</gene>
<feature type="transmembrane region" description="Helical" evidence="1">
    <location>
        <begin position="30"/>
        <end position="50"/>
    </location>
</feature>
<feature type="transmembrane region" description="Helical" evidence="1">
    <location>
        <begin position="240"/>
        <end position="264"/>
    </location>
</feature>
<feature type="transmembrane region" description="Helical" evidence="1">
    <location>
        <begin position="198"/>
        <end position="219"/>
    </location>
</feature>
<name>A0A6J4SXC8_9ACTN</name>
<feature type="transmembrane region" description="Helical" evidence="1">
    <location>
        <begin position="377"/>
        <end position="396"/>
    </location>
</feature>
<dbReference type="AlphaFoldDB" id="A0A6J4SXC8"/>
<evidence type="ECO:0000313" key="2">
    <source>
        <dbReference type="EMBL" id="CAA9507672.1"/>
    </source>
</evidence>
<evidence type="ECO:0000256" key="1">
    <source>
        <dbReference type="SAM" id="Phobius"/>
    </source>
</evidence>
<feature type="transmembrane region" description="Helical" evidence="1">
    <location>
        <begin position="350"/>
        <end position="370"/>
    </location>
</feature>
<keyword evidence="1" id="KW-0812">Transmembrane</keyword>
<feature type="transmembrane region" description="Helical" evidence="1">
    <location>
        <begin position="316"/>
        <end position="338"/>
    </location>
</feature>
<proteinExistence type="predicted"/>
<feature type="transmembrane region" description="Helical" evidence="1">
    <location>
        <begin position="95"/>
        <end position="120"/>
    </location>
</feature>
<dbReference type="Pfam" id="PF13687">
    <property type="entry name" value="DUF4153"/>
    <property type="match status" value="1"/>
</dbReference>
<keyword evidence="1" id="KW-1133">Transmembrane helix</keyword>
<protein>
    <submittedName>
        <fullName evidence="2">Uncharacterized protein</fullName>
    </submittedName>
</protein>
<dbReference type="EMBL" id="CADCVT010000233">
    <property type="protein sequence ID" value="CAA9507672.1"/>
    <property type="molecule type" value="Genomic_DNA"/>
</dbReference>
<feature type="transmembrane region" description="Helical" evidence="1">
    <location>
        <begin position="163"/>
        <end position="186"/>
    </location>
</feature>
<sequence length="464" mass="47120">MPGLPLRFALAALAAGVVAAVVLPENRLGLGVLVVALALAAAAKTARADGSATETPDSLADAVVREGTSPLWRRAWGATAITLAGAAILRDATWVVLPALAGGLGFGSLAVAGGTSWAGIARGLLSAVQRSPAGPLLVARTAAAAVPAGSTPRFRPIARGAGLAVVLLSVFGVLFVSGDAAFAQLAEDALPRPNDADVLALRGLLFALAVAVAGGLALARLRGARDHEGPPRGRLGTGEWLVALVALDVLVAAFVGVQLAVLFGDNRHVLETAGLTYSEYARQGFGQLLVAAALTLADAGAALRYSPPGRRAGIRLALGVLSALTLVVLASALHRLGLYEDAYGATRQRFAAGAAILFVGTVLLLVLGALASGRFAWLPRGTAAAAAVALIAFVAVNPDLRIAERNLGGDQALALDRPGQHESVDTAYLRGLSADAAPALPPRLARRPPPDGLFGWNLSRARAR</sequence>
<accession>A0A6J4SXC8</accession>
<dbReference type="InterPro" id="IPR025291">
    <property type="entry name" value="DUF4153"/>
</dbReference>